<protein>
    <submittedName>
        <fullName evidence="1">Uncharacterized protein</fullName>
    </submittedName>
</protein>
<proteinExistence type="predicted"/>
<dbReference type="OrthoDB" id="10028859at2759"/>
<keyword evidence="2" id="KW-1185">Reference proteome</keyword>
<dbReference type="CDD" id="cd00057">
    <property type="entry name" value="FA58C"/>
    <property type="match status" value="1"/>
</dbReference>
<dbReference type="Gene3D" id="2.60.120.260">
    <property type="entry name" value="Galactose-binding domain-like"/>
    <property type="match status" value="1"/>
</dbReference>
<evidence type="ECO:0000313" key="2">
    <source>
        <dbReference type="Proteomes" id="UP000749559"/>
    </source>
</evidence>
<gene>
    <name evidence="1" type="ORF">OFUS_LOCUS11660</name>
</gene>
<dbReference type="SMART" id="SM00231">
    <property type="entry name" value="FA58C"/>
    <property type="match status" value="1"/>
</dbReference>
<dbReference type="AlphaFoldDB" id="A0A8J1UHE3"/>
<sequence length="181" mass="20455">MMYILLSLAVGLVMLPYINAKCCSGECIGEFLVSGPNGVPDSNLTASSVLDIYHQPYRARLGTPDNSFPEERGAWVPLQQNTEQWIQVDFGSVKRVSGVVTQGREELNSLQWVTEFRILYRENDEPFRAVTKNGIETFPGNDDKVTPVLNMFKSVKARFIRINPTAWFYIALRFDVIGCEI</sequence>
<dbReference type="Proteomes" id="UP000749559">
    <property type="component" value="Unassembled WGS sequence"/>
</dbReference>
<dbReference type="PROSITE" id="PS50022">
    <property type="entry name" value="FA58C_3"/>
    <property type="match status" value="1"/>
</dbReference>
<dbReference type="InterPro" id="IPR008979">
    <property type="entry name" value="Galactose-bd-like_sf"/>
</dbReference>
<dbReference type="PROSITE" id="PS01285">
    <property type="entry name" value="FA58C_1"/>
    <property type="match status" value="1"/>
</dbReference>
<name>A0A8J1UHE3_OWEFU</name>
<evidence type="ECO:0000313" key="1">
    <source>
        <dbReference type="EMBL" id="CAH1785637.1"/>
    </source>
</evidence>
<accession>A0A8J1UHE3</accession>
<dbReference type="PANTHER" id="PTHR24543">
    <property type="entry name" value="MULTICOPPER OXIDASE-RELATED"/>
    <property type="match status" value="1"/>
</dbReference>
<dbReference type="SUPFAM" id="SSF49785">
    <property type="entry name" value="Galactose-binding domain-like"/>
    <property type="match status" value="1"/>
</dbReference>
<dbReference type="InterPro" id="IPR000421">
    <property type="entry name" value="FA58C"/>
</dbReference>
<dbReference type="Pfam" id="PF00754">
    <property type="entry name" value="F5_F8_type_C"/>
    <property type="match status" value="1"/>
</dbReference>
<reference evidence="1" key="1">
    <citation type="submission" date="2022-03" db="EMBL/GenBank/DDBJ databases">
        <authorList>
            <person name="Martin C."/>
        </authorList>
    </citation>
    <scope>NUCLEOTIDE SEQUENCE</scope>
</reference>
<organism evidence="1 2">
    <name type="scientific">Owenia fusiformis</name>
    <name type="common">Polychaete worm</name>
    <dbReference type="NCBI Taxonomy" id="6347"/>
    <lineage>
        <taxon>Eukaryota</taxon>
        <taxon>Metazoa</taxon>
        <taxon>Spiralia</taxon>
        <taxon>Lophotrochozoa</taxon>
        <taxon>Annelida</taxon>
        <taxon>Polychaeta</taxon>
        <taxon>Sedentaria</taxon>
        <taxon>Canalipalpata</taxon>
        <taxon>Sabellida</taxon>
        <taxon>Oweniida</taxon>
        <taxon>Oweniidae</taxon>
        <taxon>Owenia</taxon>
    </lineage>
</organism>
<dbReference type="PANTHER" id="PTHR24543:SF325">
    <property type="entry name" value="F5_8 TYPE C DOMAIN-CONTAINING PROTEIN"/>
    <property type="match status" value="1"/>
</dbReference>
<dbReference type="EMBL" id="CAIIXF020000006">
    <property type="protein sequence ID" value="CAH1785637.1"/>
    <property type="molecule type" value="Genomic_DNA"/>
</dbReference>
<comment type="caution">
    <text evidence="1">The sequence shown here is derived from an EMBL/GenBank/DDBJ whole genome shotgun (WGS) entry which is preliminary data.</text>
</comment>